<protein>
    <recommendedName>
        <fullName evidence="6">Xylanolytic transcriptional activator regulatory domain-containing protein</fullName>
    </recommendedName>
</protein>
<keyword evidence="3" id="KW-0804">Transcription</keyword>
<reference evidence="8" key="1">
    <citation type="journal article" date="2015" name="Genome Announc.">
        <title>Draft genome sequence of Talaromyces cellulolyticus strain Y-94, a source of lignocellulosic biomass-degrading enzymes.</title>
        <authorList>
            <person name="Fujii T."/>
            <person name="Koike H."/>
            <person name="Sawayama S."/>
            <person name="Yano S."/>
            <person name="Inoue H."/>
        </authorList>
    </citation>
    <scope>NUCLEOTIDE SEQUENCE [LARGE SCALE GENOMIC DNA]</scope>
    <source>
        <strain evidence="8">Y-94</strain>
    </source>
</reference>
<dbReference type="AlphaFoldDB" id="A0A0B8N4H2"/>
<dbReference type="GO" id="GO:0005634">
    <property type="term" value="C:nucleus"/>
    <property type="evidence" value="ECO:0007669"/>
    <property type="project" value="UniProtKB-SubCell"/>
</dbReference>
<dbReference type="Gene3D" id="3.40.50.1820">
    <property type="entry name" value="alpha/beta hydrolase"/>
    <property type="match status" value="1"/>
</dbReference>
<evidence type="ECO:0000256" key="5">
    <source>
        <dbReference type="SAM" id="MobiDB-lite"/>
    </source>
</evidence>
<organism evidence="7 8">
    <name type="scientific">Talaromyces pinophilus</name>
    <name type="common">Penicillium pinophilum</name>
    <dbReference type="NCBI Taxonomy" id="128442"/>
    <lineage>
        <taxon>Eukaryota</taxon>
        <taxon>Fungi</taxon>
        <taxon>Dikarya</taxon>
        <taxon>Ascomycota</taxon>
        <taxon>Pezizomycotina</taxon>
        <taxon>Eurotiomycetes</taxon>
        <taxon>Eurotiomycetidae</taxon>
        <taxon>Eurotiales</taxon>
        <taxon>Trichocomaceae</taxon>
        <taxon>Talaromyces</taxon>
        <taxon>Talaromyces sect. Talaromyces</taxon>
    </lineage>
</organism>
<evidence type="ECO:0000259" key="6">
    <source>
        <dbReference type="SMART" id="SM00906"/>
    </source>
</evidence>
<sequence length="871" mass="96880">MRIAFWSSRSIHDTVSVYLALSLNRNEQVIPAPGAATTAPGHRMRNLSGSPCPVRSREACVYAVPQRRAELSLANSMPSNSSSEMWTSVIDQQLTDQSTQGTSAPQKHITSQARTPNNQSLVDYPFVPISSLGDAFVSSVFFKLPSQDECQPLFEHFVLTIHPTIPVCSVPTIRTAYSNLWSDLSPNTSAEVLLLVSAILYTSTSNSSGLHTNPRSSALYELYSELARALDLSCYYATPSPSSIMLLQGVVIMNTFQAGHLAPFTAFGFLPLAIRFAQSLRLHVDQSTGSDVDRDVQRRLWWHLVFLDVESTIASGLPAIISSGSHTTNMPSIAWSDAVVGDEGNTLSSMMIAMQGHREWAYRMQIWYERKPGQHEIAYFNKIIDSLLKMVGDDHESVWARVYLEMLGDRAYCMLGLRFWQLDLFKGMDCHSEVISTSRSFLAKFLTLGILSQSLGNTWFVPGLIQPLHALIILLVHLDGCMCPTEEATLSRDLIDQVFNLRLSRILTGDASISPMTPRFINLRQHNSRYMALTTLKTRVWQKLGWSIPYTDSQDGLNRGNPESVVKPPDDENLDIGLGHDCSTEGDSISVLWDKFTSGASLDADINLQTHLRNIIAPSLAVGSRFSIGNVSTDTPKATVRFERTLALWMEGLNCPFMKNPTEYTIGVRNVSRLFLNEVRHIQPKGPYYIGGWSAGGVRAYEVTLQLMAMDEKVSKLFLIDSPCPVALKPLPTRLFRFVDDAGLLGSRGKGSSPSWLIPHFEYSVQNLAEYEHSPIPSGNAPQTIAIWAKEGVCENMNGFELPRADEDEPKTMKWLLDKRTDFGDNGWAQLLGQNAISCKVMGGNHFTMMTNDNAIILGEFLKTRHGIYYN</sequence>
<evidence type="ECO:0000256" key="2">
    <source>
        <dbReference type="ARBA" id="ARBA00023015"/>
    </source>
</evidence>
<dbReference type="EMBL" id="DF933839">
    <property type="protein sequence ID" value="GAM42128.1"/>
    <property type="molecule type" value="Genomic_DNA"/>
</dbReference>
<dbReference type="InterPro" id="IPR007219">
    <property type="entry name" value="XnlR_reg_dom"/>
</dbReference>
<dbReference type="SUPFAM" id="SSF53474">
    <property type="entry name" value="alpha/beta-Hydrolases"/>
    <property type="match status" value="1"/>
</dbReference>
<keyword evidence="4" id="KW-0539">Nucleus</keyword>
<dbReference type="Proteomes" id="UP000053095">
    <property type="component" value="Unassembled WGS sequence"/>
</dbReference>
<evidence type="ECO:0000256" key="3">
    <source>
        <dbReference type="ARBA" id="ARBA00023163"/>
    </source>
</evidence>
<dbReference type="Pfam" id="PF00975">
    <property type="entry name" value="Thioesterase"/>
    <property type="match status" value="1"/>
</dbReference>
<dbReference type="InterPro" id="IPR029058">
    <property type="entry name" value="AB_hydrolase_fold"/>
</dbReference>
<dbReference type="GO" id="GO:0003677">
    <property type="term" value="F:DNA binding"/>
    <property type="evidence" value="ECO:0007669"/>
    <property type="project" value="InterPro"/>
</dbReference>
<evidence type="ECO:0000313" key="7">
    <source>
        <dbReference type="EMBL" id="GAM42128.1"/>
    </source>
</evidence>
<keyword evidence="8" id="KW-1185">Reference proteome</keyword>
<proteinExistence type="predicted"/>
<feature type="domain" description="Xylanolytic transcriptional activator regulatory" evidence="6">
    <location>
        <begin position="266"/>
        <end position="337"/>
    </location>
</feature>
<dbReference type="Pfam" id="PF04082">
    <property type="entry name" value="Fungal_trans"/>
    <property type="match status" value="1"/>
</dbReference>
<keyword evidence="2" id="KW-0805">Transcription regulation</keyword>
<dbReference type="CDD" id="cd12148">
    <property type="entry name" value="fungal_TF_MHR"/>
    <property type="match status" value="1"/>
</dbReference>
<dbReference type="SMART" id="SM00906">
    <property type="entry name" value="Fungal_trans"/>
    <property type="match status" value="1"/>
</dbReference>
<evidence type="ECO:0000256" key="4">
    <source>
        <dbReference type="ARBA" id="ARBA00023242"/>
    </source>
</evidence>
<feature type="region of interest" description="Disordered" evidence="5">
    <location>
        <begin position="95"/>
        <end position="115"/>
    </location>
</feature>
<dbReference type="GO" id="GO:0006351">
    <property type="term" value="P:DNA-templated transcription"/>
    <property type="evidence" value="ECO:0007669"/>
    <property type="project" value="InterPro"/>
</dbReference>
<dbReference type="GO" id="GO:0008270">
    <property type="term" value="F:zinc ion binding"/>
    <property type="evidence" value="ECO:0007669"/>
    <property type="project" value="InterPro"/>
</dbReference>
<evidence type="ECO:0000313" key="8">
    <source>
        <dbReference type="Proteomes" id="UP000053095"/>
    </source>
</evidence>
<name>A0A0B8N4H2_TALPI</name>
<accession>A0A0B8N4H2</accession>
<dbReference type="PANTHER" id="PTHR31001">
    <property type="entry name" value="UNCHARACTERIZED TRANSCRIPTIONAL REGULATORY PROTEIN"/>
    <property type="match status" value="1"/>
</dbReference>
<dbReference type="InterPro" id="IPR001031">
    <property type="entry name" value="Thioesterase"/>
</dbReference>
<comment type="subcellular location">
    <subcellularLocation>
        <location evidence="1">Nucleus</location>
    </subcellularLocation>
</comment>
<dbReference type="InterPro" id="IPR050613">
    <property type="entry name" value="Sec_Metabolite_Reg"/>
</dbReference>
<evidence type="ECO:0000256" key="1">
    <source>
        <dbReference type="ARBA" id="ARBA00004123"/>
    </source>
</evidence>
<dbReference type="PANTHER" id="PTHR31001:SF40">
    <property type="entry name" value="ZN(II)2CYS6 TRANSCRIPTION FACTOR (EUROFUNG)"/>
    <property type="match status" value="1"/>
</dbReference>
<gene>
    <name evidence="7" type="ORF">TCE0_043r15814</name>
</gene>